<gene>
    <name evidence="8" type="ORF">MKP18_003823</name>
    <name evidence="9" type="ORF">MKP18_003824</name>
</gene>
<keyword evidence="4 7" id="KW-0949">S-adenosyl-L-methionine</keyword>
<evidence type="ECO:0000256" key="1">
    <source>
        <dbReference type="ARBA" id="ARBA00011975"/>
    </source>
</evidence>
<feature type="active site" evidence="7">
    <location>
        <position position="77"/>
    </location>
</feature>
<dbReference type="RefSeq" id="WP_031960217.1">
    <property type="nucleotide sequence ID" value="NZ_CP033876.1"/>
</dbReference>
<dbReference type="InterPro" id="IPR001525">
    <property type="entry name" value="C5_MeTfrase"/>
</dbReference>
<dbReference type="InterPro" id="IPR029063">
    <property type="entry name" value="SAM-dependent_MTases_sf"/>
</dbReference>
<dbReference type="Gene3D" id="3.40.50.150">
    <property type="entry name" value="Vaccinia Virus protein VP39"/>
    <property type="match status" value="1"/>
</dbReference>
<evidence type="ECO:0000313" key="9">
    <source>
        <dbReference type="EMBL" id="EMN1073449.1"/>
    </source>
</evidence>
<dbReference type="GO" id="GO:0003677">
    <property type="term" value="F:DNA binding"/>
    <property type="evidence" value="ECO:0007669"/>
    <property type="project" value="TreeGrafter"/>
</dbReference>
<protein>
    <recommendedName>
        <fullName evidence="1">DNA (cytosine-5-)-methyltransferase</fullName>
        <ecNumber evidence="1">2.1.1.37</ecNumber>
    </recommendedName>
</protein>
<keyword evidence="3 7" id="KW-0808">Transferase</keyword>
<dbReference type="PRINTS" id="PR00105">
    <property type="entry name" value="C5METTRFRASE"/>
</dbReference>
<proteinExistence type="inferred from homology"/>
<keyword evidence="5" id="KW-0680">Restriction system</keyword>
<evidence type="ECO:0000256" key="4">
    <source>
        <dbReference type="ARBA" id="ARBA00022691"/>
    </source>
</evidence>
<comment type="similarity">
    <text evidence="7">Belongs to the class I-like SAM-binding methyltransferase superfamily. C5-methyltransferase family.</text>
</comment>
<dbReference type="GO" id="GO:0032259">
    <property type="term" value="P:methylation"/>
    <property type="evidence" value="ECO:0007669"/>
    <property type="project" value="UniProtKB-KW"/>
</dbReference>
<dbReference type="PANTHER" id="PTHR10629">
    <property type="entry name" value="CYTOSINE-SPECIFIC METHYLTRANSFERASE"/>
    <property type="match status" value="1"/>
</dbReference>
<name>A0AAD2U7A5_ACIBA</name>
<evidence type="ECO:0000256" key="6">
    <source>
        <dbReference type="ARBA" id="ARBA00047422"/>
    </source>
</evidence>
<dbReference type="InterPro" id="IPR050390">
    <property type="entry name" value="C5-Methyltransferase"/>
</dbReference>
<dbReference type="SUPFAM" id="SSF53335">
    <property type="entry name" value="S-adenosyl-L-methionine-dependent methyltransferases"/>
    <property type="match status" value="1"/>
</dbReference>
<dbReference type="EMBL" id="ABFEVW020000038">
    <property type="protein sequence ID" value="EKU3570351.1"/>
    <property type="molecule type" value="Genomic_DNA"/>
</dbReference>
<evidence type="ECO:0000256" key="2">
    <source>
        <dbReference type="ARBA" id="ARBA00022603"/>
    </source>
</evidence>
<dbReference type="Pfam" id="PF00145">
    <property type="entry name" value="DNA_methylase"/>
    <property type="match status" value="1"/>
</dbReference>
<evidence type="ECO:0000256" key="7">
    <source>
        <dbReference type="PROSITE-ProRule" id="PRU01016"/>
    </source>
</evidence>
<dbReference type="PROSITE" id="PS51679">
    <property type="entry name" value="SAM_MT_C5"/>
    <property type="match status" value="1"/>
</dbReference>
<dbReference type="GO" id="GO:0009307">
    <property type="term" value="P:DNA restriction-modification system"/>
    <property type="evidence" value="ECO:0007669"/>
    <property type="project" value="UniProtKB-KW"/>
</dbReference>
<organism evidence="8">
    <name type="scientific">Acinetobacter baumannii</name>
    <dbReference type="NCBI Taxonomy" id="470"/>
    <lineage>
        <taxon>Bacteria</taxon>
        <taxon>Pseudomonadati</taxon>
        <taxon>Pseudomonadota</taxon>
        <taxon>Gammaproteobacteria</taxon>
        <taxon>Moraxellales</taxon>
        <taxon>Moraxellaceae</taxon>
        <taxon>Acinetobacter</taxon>
        <taxon>Acinetobacter calcoaceticus/baumannii complex</taxon>
    </lineage>
</organism>
<evidence type="ECO:0000313" key="8">
    <source>
        <dbReference type="EMBL" id="EKU3570351.1"/>
    </source>
</evidence>
<keyword evidence="2 7" id="KW-0489">Methyltransferase</keyword>
<dbReference type="PROSITE" id="PS00094">
    <property type="entry name" value="C5_MTASE_1"/>
    <property type="match status" value="1"/>
</dbReference>
<accession>A0AAD2U7A5</accession>
<dbReference type="EC" id="2.1.1.37" evidence="1"/>
<dbReference type="InterPro" id="IPR018117">
    <property type="entry name" value="C5_DNA_meth_AS"/>
</dbReference>
<dbReference type="AlphaFoldDB" id="A0AAD2U7A5"/>
<sequence>MRELALFAGAGGGVLASYLLGWRTVCAVERDAYAAQVLAQRQNDGILEAFPIWSDITSFDGKPWRGIVDVISGGFPCQDISSAGKGAGIEGERSGLWAEMARIIGEVRPSYVFVENSPMLVSRGLTRVISDLAKMGYDAQWARFSASNFGAPHIRDRIWIVGYSRSERLNTGRENNGKYDRHFTCSANKNPRTLANTQSIGCKTNGLSIGAQQEKSLSGINSKDVANPKSIRLEQAWKCKSSSEKWFTGCGHELSDTNCERCKQVEQRVFSRTQSKRTPDPSQYSSFARGWEWWAVEPELGRVADGVANRVDRLKAIGSGQVSIVAKSAFEFLGEDL</sequence>
<dbReference type="GO" id="GO:0044027">
    <property type="term" value="P:negative regulation of gene expression via chromosomal CpG island methylation"/>
    <property type="evidence" value="ECO:0007669"/>
    <property type="project" value="TreeGrafter"/>
</dbReference>
<dbReference type="GO" id="GO:0003886">
    <property type="term" value="F:DNA (cytosine-5-)-methyltransferase activity"/>
    <property type="evidence" value="ECO:0007669"/>
    <property type="project" value="UniProtKB-EC"/>
</dbReference>
<comment type="caution">
    <text evidence="8">The sequence shown here is derived from an EMBL/GenBank/DDBJ whole genome shotgun (WGS) entry which is preliminary data.</text>
</comment>
<dbReference type="EMBL" id="ABFEVW030000039">
    <property type="protein sequence ID" value="EMN1073449.1"/>
    <property type="molecule type" value="Genomic_DNA"/>
</dbReference>
<evidence type="ECO:0000256" key="5">
    <source>
        <dbReference type="ARBA" id="ARBA00022747"/>
    </source>
</evidence>
<comment type="catalytic activity">
    <reaction evidence="6">
        <text>a 2'-deoxycytidine in DNA + S-adenosyl-L-methionine = a 5-methyl-2'-deoxycytidine in DNA + S-adenosyl-L-homocysteine + H(+)</text>
        <dbReference type="Rhea" id="RHEA:13681"/>
        <dbReference type="Rhea" id="RHEA-COMP:11369"/>
        <dbReference type="Rhea" id="RHEA-COMP:11370"/>
        <dbReference type="ChEBI" id="CHEBI:15378"/>
        <dbReference type="ChEBI" id="CHEBI:57856"/>
        <dbReference type="ChEBI" id="CHEBI:59789"/>
        <dbReference type="ChEBI" id="CHEBI:85452"/>
        <dbReference type="ChEBI" id="CHEBI:85454"/>
        <dbReference type="EC" id="2.1.1.37"/>
    </reaction>
</comment>
<evidence type="ECO:0000256" key="3">
    <source>
        <dbReference type="ARBA" id="ARBA00022679"/>
    </source>
</evidence>
<reference evidence="8" key="1">
    <citation type="submission" date="2023-06" db="EMBL/GenBank/DDBJ databases">
        <authorList>
            <consortium name="Clinical and Environmental Microbiology Branch: Whole genome sequencing antimicrobial resistance pathogens in the healthcare setting"/>
        </authorList>
    </citation>
    <scope>NUCLEOTIDE SEQUENCE</scope>
    <source>
        <strain evidence="8">2021GN-00227</strain>
    </source>
</reference>
<dbReference type="PANTHER" id="PTHR10629:SF52">
    <property type="entry name" value="DNA (CYTOSINE-5)-METHYLTRANSFERASE 1"/>
    <property type="match status" value="1"/>
</dbReference>